<evidence type="ECO:0000313" key="2">
    <source>
        <dbReference type="Proteomes" id="UP001057375"/>
    </source>
</evidence>
<dbReference type="EMBL" id="BQXS01000090">
    <property type="protein sequence ID" value="GKT27897.1"/>
    <property type="molecule type" value="Genomic_DNA"/>
</dbReference>
<evidence type="ECO:0000313" key="1">
    <source>
        <dbReference type="EMBL" id="GKT27897.1"/>
    </source>
</evidence>
<dbReference type="Proteomes" id="UP001057375">
    <property type="component" value="Unassembled WGS sequence"/>
</dbReference>
<gene>
    <name evidence="1" type="ORF">ADUPG1_000265</name>
</gene>
<comment type="caution">
    <text evidence="1">The sequence shown here is derived from an EMBL/GenBank/DDBJ whole genome shotgun (WGS) entry which is preliminary data.</text>
</comment>
<name>A0ABQ5K7G3_9EUKA</name>
<sequence>MVYYTQFIMDKRQTQISNTHEQDPKKEYALLVAFNALLVADLVDGFQAQVQQWKCRRRGLASGSSCMIMSETVKYDSKPIDSLLWSIGRIYKCDIVALQSLARASALCAARNSIICQNAGLTHLSRSLVHMAQVLDAYYS</sequence>
<organism evidence="1 2">
    <name type="scientific">Aduncisulcus paluster</name>
    <dbReference type="NCBI Taxonomy" id="2918883"/>
    <lineage>
        <taxon>Eukaryota</taxon>
        <taxon>Metamonada</taxon>
        <taxon>Carpediemonas-like organisms</taxon>
        <taxon>Aduncisulcus</taxon>
    </lineage>
</organism>
<keyword evidence="2" id="KW-1185">Reference proteome</keyword>
<proteinExistence type="predicted"/>
<accession>A0ABQ5K7G3</accession>
<protein>
    <submittedName>
        <fullName evidence="1">Uncharacterized protein</fullName>
    </submittedName>
</protein>
<reference evidence="1" key="1">
    <citation type="submission" date="2022-03" db="EMBL/GenBank/DDBJ databases">
        <title>Draft genome sequence of Aduncisulcus paluster, a free-living microaerophilic Fornicata.</title>
        <authorList>
            <person name="Yuyama I."/>
            <person name="Kume K."/>
            <person name="Tamura T."/>
            <person name="Inagaki Y."/>
            <person name="Hashimoto T."/>
        </authorList>
    </citation>
    <scope>NUCLEOTIDE SEQUENCE</scope>
    <source>
        <strain evidence="1">NY0171</strain>
    </source>
</reference>